<reference evidence="1" key="2">
    <citation type="submission" date="2021-02" db="EMBL/GenBank/DDBJ databases">
        <authorList>
            <person name="Kimball J.A."/>
            <person name="Haas M.W."/>
            <person name="Macchietto M."/>
            <person name="Kono T."/>
            <person name="Duquette J."/>
            <person name="Shao M."/>
        </authorList>
    </citation>
    <scope>NUCLEOTIDE SEQUENCE</scope>
    <source>
        <tissue evidence="1">Fresh leaf tissue</tissue>
    </source>
</reference>
<dbReference type="Proteomes" id="UP000729402">
    <property type="component" value="Unassembled WGS sequence"/>
</dbReference>
<organism evidence="1 2">
    <name type="scientific">Zizania palustris</name>
    <name type="common">Northern wild rice</name>
    <dbReference type="NCBI Taxonomy" id="103762"/>
    <lineage>
        <taxon>Eukaryota</taxon>
        <taxon>Viridiplantae</taxon>
        <taxon>Streptophyta</taxon>
        <taxon>Embryophyta</taxon>
        <taxon>Tracheophyta</taxon>
        <taxon>Spermatophyta</taxon>
        <taxon>Magnoliopsida</taxon>
        <taxon>Liliopsida</taxon>
        <taxon>Poales</taxon>
        <taxon>Poaceae</taxon>
        <taxon>BOP clade</taxon>
        <taxon>Oryzoideae</taxon>
        <taxon>Oryzeae</taxon>
        <taxon>Zizaniinae</taxon>
        <taxon>Zizania</taxon>
    </lineage>
</organism>
<dbReference type="EMBL" id="JAAALK010000288">
    <property type="protein sequence ID" value="KAG8053986.1"/>
    <property type="molecule type" value="Genomic_DNA"/>
</dbReference>
<reference evidence="1" key="1">
    <citation type="journal article" date="2021" name="bioRxiv">
        <title>Whole Genome Assembly and Annotation of Northern Wild Rice, Zizania palustris L., Supports a Whole Genome Duplication in the Zizania Genus.</title>
        <authorList>
            <person name="Haas M."/>
            <person name="Kono T."/>
            <person name="Macchietto M."/>
            <person name="Millas R."/>
            <person name="McGilp L."/>
            <person name="Shao M."/>
            <person name="Duquette J."/>
            <person name="Hirsch C.N."/>
            <person name="Kimball J."/>
        </authorList>
    </citation>
    <scope>NUCLEOTIDE SEQUENCE</scope>
    <source>
        <tissue evidence="1">Fresh leaf tissue</tissue>
    </source>
</reference>
<protein>
    <submittedName>
        <fullName evidence="1">Uncharacterized protein</fullName>
    </submittedName>
</protein>
<gene>
    <name evidence="1" type="ORF">GUJ93_ZPchr0001g30484</name>
</gene>
<name>A0A8J5VBN3_ZIZPA</name>
<evidence type="ECO:0000313" key="1">
    <source>
        <dbReference type="EMBL" id="KAG8053986.1"/>
    </source>
</evidence>
<accession>A0A8J5VBN3</accession>
<dbReference type="PANTHER" id="PTHR36795:SF2">
    <property type="entry name" value="OS01G0938400 PROTEIN"/>
    <property type="match status" value="1"/>
</dbReference>
<comment type="caution">
    <text evidence="1">The sequence shown here is derived from an EMBL/GenBank/DDBJ whole genome shotgun (WGS) entry which is preliminary data.</text>
</comment>
<sequence>MPPSYLTSSRFSYHKLKKLPPPPAHHQDHQYCAAAAAAVVAAAQDYYNHRHARRRVTWRSFGGGRRRRPRLRISSLTRVLRRKAAAVGDAVRASVTKVVRRLKEGSPYVGDLFAGNYMFMQVTPSPTMTGLDKGAGALPYYQQWISKSKLEPWRPVPGVLYKV</sequence>
<keyword evidence="2" id="KW-1185">Reference proteome</keyword>
<evidence type="ECO:0000313" key="2">
    <source>
        <dbReference type="Proteomes" id="UP000729402"/>
    </source>
</evidence>
<dbReference type="AlphaFoldDB" id="A0A8J5VBN3"/>
<dbReference type="OrthoDB" id="1932414at2759"/>
<dbReference type="PANTHER" id="PTHR36795">
    <property type="entry name" value="OS01G0938400 PROTEIN"/>
    <property type="match status" value="1"/>
</dbReference>
<proteinExistence type="predicted"/>